<dbReference type="PANTHER" id="PTHR46206">
    <property type="entry name" value="CYTOCHROME P450"/>
    <property type="match status" value="1"/>
</dbReference>
<dbReference type="GO" id="GO:0020037">
    <property type="term" value="F:heme binding"/>
    <property type="evidence" value="ECO:0007669"/>
    <property type="project" value="InterPro"/>
</dbReference>
<reference evidence="8" key="1">
    <citation type="submission" date="2022-12" db="EMBL/GenBank/DDBJ databases">
        <authorList>
            <person name="Petersen C."/>
        </authorList>
    </citation>
    <scope>NUCLEOTIDE SEQUENCE</scope>
    <source>
        <strain evidence="8">IBT 29677</strain>
    </source>
</reference>
<dbReference type="GO" id="GO:0004497">
    <property type="term" value="F:monooxygenase activity"/>
    <property type="evidence" value="ECO:0007669"/>
    <property type="project" value="UniProtKB-KW"/>
</dbReference>
<keyword evidence="3 6" id="KW-0479">Metal-binding</keyword>
<protein>
    <submittedName>
        <fullName evidence="8">Cytochrome P450 monooxygenase</fullName>
    </submittedName>
</protein>
<comment type="caution">
    <text evidence="8">The sequence shown here is derived from an EMBL/GenBank/DDBJ whole genome shotgun (WGS) entry which is preliminary data.</text>
</comment>
<accession>A0A9X0B5H2</accession>
<evidence type="ECO:0000256" key="6">
    <source>
        <dbReference type="PIRSR" id="PIRSR602403-1"/>
    </source>
</evidence>
<evidence type="ECO:0000256" key="1">
    <source>
        <dbReference type="ARBA" id="ARBA00001971"/>
    </source>
</evidence>
<name>A0A9X0B5H2_9EURO</name>
<evidence type="ECO:0000256" key="5">
    <source>
        <dbReference type="ARBA" id="ARBA00023004"/>
    </source>
</evidence>
<evidence type="ECO:0000256" key="2">
    <source>
        <dbReference type="ARBA" id="ARBA00010617"/>
    </source>
</evidence>
<sequence length="426" mass="48130">MTTLIFNPQEFHSNIAGFEPFNVATVEAELMFNSIKQPLQQALGRSSSLAKLPFTYTGQPADSNGEDRNPRAALKHRDDECEIVLKPSILQIVAQLSSKVFTGDDLCRNADWHRILITYTVNVYEAAQKLTRWPKFLRPVVARFIPACQTLKAQIQETENLLLPVIKRRRAIRETEKAAGNSTSKTTDRVPNAIDWMEDGASGRPFNPSIAHLLLSFAAIHSTADMLTQVLYDISSDPDLLTELRQEIISVIPTHGWTRAALYNLKLMDSVLKESQRLKPTRMISMGRLVEEPVLLHDGLAIPKGTLLMVSSHAMWDESEYTDPRRFDGHRFLRMRERDGQENDHQLVAAAPNHLGFGYGKHICPGRFFAANEVKIALCHMLLKYDFRRVGDGDGARVINLGFNLFTNPMGKIALRRRQEEICLDV</sequence>
<gene>
    <name evidence="8" type="ORF">N7509_011406</name>
</gene>
<keyword evidence="7 8" id="KW-0503">Monooxygenase</keyword>
<evidence type="ECO:0000313" key="9">
    <source>
        <dbReference type="Proteomes" id="UP001147747"/>
    </source>
</evidence>
<dbReference type="EMBL" id="JAPZBU010000009">
    <property type="protein sequence ID" value="KAJ5388865.1"/>
    <property type="molecule type" value="Genomic_DNA"/>
</dbReference>
<keyword evidence="5 6" id="KW-0408">Iron</keyword>
<proteinExistence type="inferred from homology"/>
<dbReference type="InterPro" id="IPR002403">
    <property type="entry name" value="Cyt_P450_E_grp-IV"/>
</dbReference>
<reference evidence="8" key="2">
    <citation type="journal article" date="2023" name="IMA Fungus">
        <title>Comparative genomic study of the Penicillium genus elucidates a diverse pangenome and 15 lateral gene transfer events.</title>
        <authorList>
            <person name="Petersen C."/>
            <person name="Sorensen T."/>
            <person name="Nielsen M.R."/>
            <person name="Sondergaard T.E."/>
            <person name="Sorensen J.L."/>
            <person name="Fitzpatrick D.A."/>
            <person name="Frisvad J.C."/>
            <person name="Nielsen K.L."/>
        </authorList>
    </citation>
    <scope>NUCLEOTIDE SEQUENCE</scope>
    <source>
        <strain evidence="8">IBT 29677</strain>
    </source>
</reference>
<dbReference type="GO" id="GO:0043386">
    <property type="term" value="P:mycotoxin biosynthetic process"/>
    <property type="evidence" value="ECO:0007669"/>
    <property type="project" value="UniProtKB-ARBA"/>
</dbReference>
<dbReference type="Proteomes" id="UP001147747">
    <property type="component" value="Unassembled WGS sequence"/>
</dbReference>
<dbReference type="PANTHER" id="PTHR46206:SF10">
    <property type="entry name" value="CYTOCHROME P450 MONOOXYGENASE AUSI"/>
    <property type="match status" value="1"/>
</dbReference>
<dbReference type="CDD" id="cd11041">
    <property type="entry name" value="CYP503A1-like"/>
    <property type="match status" value="1"/>
</dbReference>
<feature type="binding site" description="axial binding residue" evidence="6">
    <location>
        <position position="364"/>
    </location>
    <ligand>
        <name>heme</name>
        <dbReference type="ChEBI" id="CHEBI:30413"/>
    </ligand>
    <ligandPart>
        <name>Fe</name>
        <dbReference type="ChEBI" id="CHEBI:18248"/>
    </ligandPart>
</feature>
<dbReference type="Pfam" id="PF00067">
    <property type="entry name" value="p450"/>
    <property type="match status" value="1"/>
</dbReference>
<dbReference type="AlphaFoldDB" id="A0A9X0B5H2"/>
<dbReference type="PROSITE" id="PS00086">
    <property type="entry name" value="CYTOCHROME_P450"/>
    <property type="match status" value="1"/>
</dbReference>
<comment type="similarity">
    <text evidence="2 7">Belongs to the cytochrome P450 family.</text>
</comment>
<dbReference type="PRINTS" id="PR00465">
    <property type="entry name" value="EP450IV"/>
</dbReference>
<dbReference type="GeneID" id="81375023"/>
<dbReference type="InterPro" id="IPR036396">
    <property type="entry name" value="Cyt_P450_sf"/>
</dbReference>
<dbReference type="OrthoDB" id="1844152at2759"/>
<dbReference type="GO" id="GO:0005506">
    <property type="term" value="F:iron ion binding"/>
    <property type="evidence" value="ECO:0007669"/>
    <property type="project" value="InterPro"/>
</dbReference>
<organism evidence="8 9">
    <name type="scientific">Penicillium cosmopolitanum</name>
    <dbReference type="NCBI Taxonomy" id="1131564"/>
    <lineage>
        <taxon>Eukaryota</taxon>
        <taxon>Fungi</taxon>
        <taxon>Dikarya</taxon>
        <taxon>Ascomycota</taxon>
        <taxon>Pezizomycotina</taxon>
        <taxon>Eurotiomycetes</taxon>
        <taxon>Eurotiomycetidae</taxon>
        <taxon>Eurotiales</taxon>
        <taxon>Aspergillaceae</taxon>
        <taxon>Penicillium</taxon>
    </lineage>
</organism>
<dbReference type="Gene3D" id="1.10.630.10">
    <property type="entry name" value="Cytochrome P450"/>
    <property type="match status" value="1"/>
</dbReference>
<evidence type="ECO:0000256" key="7">
    <source>
        <dbReference type="RuleBase" id="RU000461"/>
    </source>
</evidence>
<dbReference type="GO" id="GO:0016705">
    <property type="term" value="F:oxidoreductase activity, acting on paired donors, with incorporation or reduction of molecular oxygen"/>
    <property type="evidence" value="ECO:0007669"/>
    <property type="project" value="InterPro"/>
</dbReference>
<evidence type="ECO:0000313" key="8">
    <source>
        <dbReference type="EMBL" id="KAJ5388865.1"/>
    </source>
</evidence>
<dbReference type="InterPro" id="IPR017972">
    <property type="entry name" value="Cyt_P450_CS"/>
</dbReference>
<comment type="cofactor">
    <cofactor evidence="1 6">
        <name>heme</name>
        <dbReference type="ChEBI" id="CHEBI:30413"/>
    </cofactor>
</comment>
<evidence type="ECO:0000256" key="4">
    <source>
        <dbReference type="ARBA" id="ARBA00023002"/>
    </source>
</evidence>
<dbReference type="InterPro" id="IPR001128">
    <property type="entry name" value="Cyt_P450"/>
</dbReference>
<keyword evidence="9" id="KW-1185">Reference proteome</keyword>
<dbReference type="RefSeq" id="XP_056486663.1">
    <property type="nucleotide sequence ID" value="XM_056636043.1"/>
</dbReference>
<evidence type="ECO:0000256" key="3">
    <source>
        <dbReference type="ARBA" id="ARBA00022723"/>
    </source>
</evidence>
<keyword evidence="6 7" id="KW-0349">Heme</keyword>
<keyword evidence="4 7" id="KW-0560">Oxidoreductase</keyword>
<dbReference type="SUPFAM" id="SSF48264">
    <property type="entry name" value="Cytochrome P450"/>
    <property type="match status" value="1"/>
</dbReference>